<evidence type="ECO:0000313" key="2">
    <source>
        <dbReference type="EMBL" id="KAA0148220.1"/>
    </source>
</evidence>
<gene>
    <name evidence="2" type="ORF">FNF28_07478</name>
</gene>
<dbReference type="AlphaFoldDB" id="A0A5A8C831"/>
<feature type="compositionally biased region" description="Basic and acidic residues" evidence="1">
    <location>
        <begin position="148"/>
        <end position="169"/>
    </location>
</feature>
<reference evidence="2 3" key="1">
    <citation type="submission" date="2019-07" db="EMBL/GenBank/DDBJ databases">
        <title>Genomes of Cafeteria roenbergensis.</title>
        <authorList>
            <person name="Fischer M.G."/>
            <person name="Hackl T."/>
            <person name="Roman M."/>
        </authorList>
    </citation>
    <scope>NUCLEOTIDE SEQUENCE [LARGE SCALE GENOMIC DNA]</scope>
    <source>
        <strain evidence="2 3">RCC970-E3</strain>
    </source>
</reference>
<comment type="caution">
    <text evidence="2">The sequence shown here is derived from an EMBL/GenBank/DDBJ whole genome shotgun (WGS) entry which is preliminary data.</text>
</comment>
<proteinExistence type="predicted"/>
<sequence>MASAPAQAGARSPEEGSTAGAARAVRLSGATRDGNPLRTELSQGRGEEASRVSEPIALVDFGCLSLGDLFVQNRAWGERVRDAWREAKATKVVGSQAWEAASLQLWSFHTKVADALRQKTGALGQPPTLAGATGAESAGCRRNAGTEARGRADDLRVGFEQVHRDARGDDDTDPEHDDDHDDDDDTDPEHDDDHDDDDDYDYEADDGDAVDMLSDTSDSGSDERLAGSANVPLELVEEDLGVDADLAVSRAQLRLATRAHHQLRLLLFPPEDAPDVDLAQLLRAALALQEEASRLTGCIGEVLARRFM</sequence>
<name>A0A5A8C831_CAFRO</name>
<accession>A0A5A8C831</accession>
<evidence type="ECO:0000256" key="1">
    <source>
        <dbReference type="SAM" id="MobiDB-lite"/>
    </source>
</evidence>
<evidence type="ECO:0000313" key="3">
    <source>
        <dbReference type="Proteomes" id="UP000324907"/>
    </source>
</evidence>
<dbReference type="EMBL" id="VLTL01000268">
    <property type="protein sequence ID" value="KAA0148220.1"/>
    <property type="molecule type" value="Genomic_DNA"/>
</dbReference>
<feature type="region of interest" description="Disordered" evidence="1">
    <location>
        <begin position="1"/>
        <end position="51"/>
    </location>
</feature>
<protein>
    <submittedName>
        <fullName evidence="2">Uncharacterized protein</fullName>
    </submittedName>
</protein>
<feature type="compositionally biased region" description="Acidic residues" evidence="1">
    <location>
        <begin position="170"/>
        <end position="209"/>
    </location>
</feature>
<organism evidence="2 3">
    <name type="scientific">Cafeteria roenbergensis</name>
    <name type="common">Marine flagellate</name>
    <dbReference type="NCBI Taxonomy" id="33653"/>
    <lineage>
        <taxon>Eukaryota</taxon>
        <taxon>Sar</taxon>
        <taxon>Stramenopiles</taxon>
        <taxon>Bigyra</taxon>
        <taxon>Opalozoa</taxon>
        <taxon>Bicosoecida</taxon>
        <taxon>Cafeteriaceae</taxon>
        <taxon>Cafeteria</taxon>
    </lineage>
</organism>
<dbReference type="Proteomes" id="UP000324907">
    <property type="component" value="Unassembled WGS sequence"/>
</dbReference>
<feature type="region of interest" description="Disordered" evidence="1">
    <location>
        <begin position="124"/>
        <end position="226"/>
    </location>
</feature>